<dbReference type="SUPFAM" id="SSF109998">
    <property type="entry name" value="Triger factor/SurA peptide-binding domain-like"/>
    <property type="match status" value="1"/>
</dbReference>
<keyword evidence="11 13" id="KW-0413">Isomerase</keyword>
<evidence type="ECO:0000259" key="12">
    <source>
        <dbReference type="PROSITE" id="PS50198"/>
    </source>
</evidence>
<dbReference type="OrthoDB" id="9812372at2"/>
<accession>A0A328YPL4</accession>
<keyword evidence="7" id="KW-0143">Chaperone</keyword>
<comment type="caution">
    <text evidence="13">The sequence shown here is derived from an EMBL/GenBank/DDBJ whole genome shotgun (WGS) entry which is preliminary data.</text>
</comment>
<dbReference type="PANTHER" id="PTHR47529">
    <property type="entry name" value="PEPTIDYL-PROLYL CIS-TRANS ISOMERASE D"/>
    <property type="match status" value="1"/>
</dbReference>
<evidence type="ECO:0000256" key="3">
    <source>
        <dbReference type="ARBA" id="ARBA00022519"/>
    </source>
</evidence>
<dbReference type="EMBL" id="QLSZ01000002">
    <property type="protein sequence ID" value="RAR74102.1"/>
    <property type="molecule type" value="Genomic_DNA"/>
</dbReference>
<dbReference type="Proteomes" id="UP000248840">
    <property type="component" value="Unassembled WGS sequence"/>
</dbReference>
<evidence type="ECO:0000256" key="6">
    <source>
        <dbReference type="ARBA" id="ARBA00023136"/>
    </source>
</evidence>
<proteinExistence type="inferred from homology"/>
<evidence type="ECO:0000256" key="2">
    <source>
        <dbReference type="ARBA" id="ARBA00022475"/>
    </source>
</evidence>
<organism evidence="13 14">
    <name type="scientific">Flavobacterium aciduliphilum</name>
    <dbReference type="NCBI Taxonomy" id="1101402"/>
    <lineage>
        <taxon>Bacteria</taxon>
        <taxon>Pseudomonadati</taxon>
        <taxon>Bacteroidota</taxon>
        <taxon>Flavobacteriia</taxon>
        <taxon>Flavobacteriales</taxon>
        <taxon>Flavobacteriaceae</taxon>
        <taxon>Flavobacterium</taxon>
    </lineage>
</organism>
<dbReference type="RefSeq" id="WP_112112256.1">
    <property type="nucleotide sequence ID" value="NZ_QLSZ01000002.1"/>
</dbReference>
<evidence type="ECO:0000256" key="4">
    <source>
        <dbReference type="ARBA" id="ARBA00022692"/>
    </source>
</evidence>
<dbReference type="GO" id="GO:0005886">
    <property type="term" value="C:plasma membrane"/>
    <property type="evidence" value="ECO:0007669"/>
    <property type="project" value="UniProtKB-SubCell"/>
</dbReference>
<dbReference type="Pfam" id="PF13623">
    <property type="entry name" value="SurA_N_2"/>
    <property type="match status" value="1"/>
</dbReference>
<evidence type="ECO:0000256" key="9">
    <source>
        <dbReference type="ARBA" id="ARBA00040743"/>
    </source>
</evidence>
<name>A0A328YPL4_9FLAO</name>
<feature type="domain" description="PpiC" evidence="12">
    <location>
        <begin position="343"/>
        <end position="449"/>
    </location>
</feature>
<evidence type="ECO:0000256" key="8">
    <source>
        <dbReference type="ARBA" id="ARBA00038408"/>
    </source>
</evidence>
<evidence type="ECO:0000256" key="11">
    <source>
        <dbReference type="PROSITE-ProRule" id="PRU00278"/>
    </source>
</evidence>
<dbReference type="GO" id="GO:0003755">
    <property type="term" value="F:peptidyl-prolyl cis-trans isomerase activity"/>
    <property type="evidence" value="ECO:0007669"/>
    <property type="project" value="UniProtKB-KW"/>
</dbReference>
<dbReference type="InterPro" id="IPR052029">
    <property type="entry name" value="PpiD_chaperone"/>
</dbReference>
<keyword evidence="2" id="KW-1003">Cell membrane</keyword>
<dbReference type="InterPro" id="IPR027304">
    <property type="entry name" value="Trigger_fact/SurA_dom_sf"/>
</dbReference>
<keyword evidence="6" id="KW-0472">Membrane</keyword>
<evidence type="ECO:0000256" key="5">
    <source>
        <dbReference type="ARBA" id="ARBA00022989"/>
    </source>
</evidence>
<dbReference type="Gene3D" id="3.10.50.40">
    <property type="match status" value="1"/>
</dbReference>
<evidence type="ECO:0000256" key="1">
    <source>
        <dbReference type="ARBA" id="ARBA00004382"/>
    </source>
</evidence>
<evidence type="ECO:0000313" key="13">
    <source>
        <dbReference type="EMBL" id="RAR74102.1"/>
    </source>
</evidence>
<evidence type="ECO:0000256" key="7">
    <source>
        <dbReference type="ARBA" id="ARBA00023186"/>
    </source>
</evidence>
<sequence>MAVLQKIRKRSGLLLLAIGFALLAFVVQDLITKGFKSQSKDVGSINGKDISFDQFRIKVANVEKNAQNGQPMTQTQAANQVWDQEVAIALLNEQLEKAGIRCSENSIIEVFKKDPNIGQNPTFLNQVGKFDLNKFKEFFKNNPEQAKAFEDRQKDAEINAKFQIYSAMIKGGMYATKADGEFKYKLESDKVNFDYVSVLYSTVKDSDVKVTDADVTDYMKKNEKRFKAEETREIEYVLIEDKPSAKDEEEVKAKVNGLLSGSVVYNSQTGKNDTLPSFKSATNVAEFVNENSDKPYDSTYVTKQDLPAEHADKLFALSAGEIYGPYINGKYYCLSKAMGRKAGAKAKASHILISWEGTKVPNKKEKRTKEQAKAKAESLLAQVQANPSSFMMLALTNSDDSSAQQGGDLGYFQPGQMVKPFNDFVFNNPVGKIGLVETEFGYHIINVTDKQDAIRLATIAQKIEASDATSNEIYTKATQFEMDAQNKDFAAVAKAAKLTINPPVKAKAMDEAFGVAGNQRQIVKWAYSEDTNVGDVKRFEVVNVGNIIARLKKINEKGLMPVEDAKPMVESIIKNKKKAEKIMAKMKGATLEEIAKTNATTVQNAPAASVENSVLANVGAEPKVVGAAFGTPMNKVSAPIEGNSGVYVVKTKTVTKAPKLPKYDDYINKVKAANAQASGRIFPALKNDAKIDDNRLEFY</sequence>
<dbReference type="SUPFAM" id="SSF54534">
    <property type="entry name" value="FKBP-like"/>
    <property type="match status" value="1"/>
</dbReference>
<dbReference type="InterPro" id="IPR000297">
    <property type="entry name" value="PPIase_PpiC"/>
</dbReference>
<evidence type="ECO:0000256" key="10">
    <source>
        <dbReference type="ARBA" id="ARBA00042775"/>
    </source>
</evidence>
<keyword evidence="4" id="KW-0812">Transmembrane</keyword>
<dbReference type="AlphaFoldDB" id="A0A328YPL4"/>
<dbReference type="InterPro" id="IPR046357">
    <property type="entry name" value="PPIase_dom_sf"/>
</dbReference>
<dbReference type="Pfam" id="PF13616">
    <property type="entry name" value="Rotamase_3"/>
    <property type="match status" value="1"/>
</dbReference>
<comment type="subcellular location">
    <subcellularLocation>
        <location evidence="1">Cell inner membrane</location>
        <topology evidence="1">Single-pass type II membrane protein</topology>
        <orientation evidence="1">Periplasmic side</orientation>
    </subcellularLocation>
</comment>
<keyword evidence="14" id="KW-1185">Reference proteome</keyword>
<comment type="similarity">
    <text evidence="8">Belongs to the PpiD chaperone family.</text>
</comment>
<evidence type="ECO:0000313" key="14">
    <source>
        <dbReference type="Proteomes" id="UP000248840"/>
    </source>
</evidence>
<dbReference type="PANTHER" id="PTHR47529:SF1">
    <property type="entry name" value="PERIPLASMIC CHAPERONE PPID"/>
    <property type="match status" value="1"/>
</dbReference>
<keyword evidence="3" id="KW-0997">Cell inner membrane</keyword>
<dbReference type="PROSITE" id="PS50198">
    <property type="entry name" value="PPIC_PPIASE_2"/>
    <property type="match status" value="1"/>
</dbReference>
<reference evidence="13 14" key="1">
    <citation type="submission" date="2018-06" db="EMBL/GenBank/DDBJ databases">
        <title>Genomic Encyclopedia of Archaeal and Bacterial Type Strains, Phase II (KMG-II): from individual species to whole genera.</title>
        <authorList>
            <person name="Goeker M."/>
        </authorList>
    </citation>
    <scope>NUCLEOTIDE SEQUENCE [LARGE SCALE GENOMIC DNA]</scope>
    <source>
        <strain evidence="13 14">DSM 25663</strain>
    </source>
</reference>
<protein>
    <recommendedName>
        <fullName evidence="9">Periplasmic chaperone PpiD</fullName>
    </recommendedName>
    <alternativeName>
        <fullName evidence="10">Periplasmic folding chaperone</fullName>
    </alternativeName>
</protein>
<keyword evidence="11" id="KW-0697">Rotamase</keyword>
<keyword evidence="5" id="KW-1133">Transmembrane helix</keyword>
<gene>
    <name evidence="13" type="ORF">CLV55_10230</name>
</gene>